<sequence length="99" mass="11597">MIHSLFHNMLKGVKTLENILIRLLMKEMSVQKDAQKVEEEHLKQKTTGCIKDVITKKLKFHSFQKTKFLTIMTSDEPSKENIIQFPAYDEIYDDPPSED</sequence>
<name>A0A4Y2DZW0_ARAVE</name>
<dbReference type="Proteomes" id="UP000499080">
    <property type="component" value="Unassembled WGS sequence"/>
</dbReference>
<keyword evidence="2" id="KW-1185">Reference proteome</keyword>
<comment type="caution">
    <text evidence="1">The sequence shown here is derived from an EMBL/GenBank/DDBJ whole genome shotgun (WGS) entry which is preliminary data.</text>
</comment>
<evidence type="ECO:0000313" key="2">
    <source>
        <dbReference type="Proteomes" id="UP000499080"/>
    </source>
</evidence>
<accession>A0A4Y2DZW0</accession>
<proteinExistence type="predicted"/>
<organism evidence="1 2">
    <name type="scientific">Araneus ventricosus</name>
    <name type="common">Orbweaver spider</name>
    <name type="synonym">Epeira ventricosa</name>
    <dbReference type="NCBI Taxonomy" id="182803"/>
    <lineage>
        <taxon>Eukaryota</taxon>
        <taxon>Metazoa</taxon>
        <taxon>Ecdysozoa</taxon>
        <taxon>Arthropoda</taxon>
        <taxon>Chelicerata</taxon>
        <taxon>Arachnida</taxon>
        <taxon>Araneae</taxon>
        <taxon>Araneomorphae</taxon>
        <taxon>Entelegynae</taxon>
        <taxon>Araneoidea</taxon>
        <taxon>Araneidae</taxon>
        <taxon>Araneus</taxon>
    </lineage>
</organism>
<evidence type="ECO:0000313" key="1">
    <source>
        <dbReference type="EMBL" id="GBM21937.1"/>
    </source>
</evidence>
<protein>
    <submittedName>
        <fullName evidence="1">Uncharacterized protein</fullName>
    </submittedName>
</protein>
<dbReference type="EMBL" id="BGPR01000470">
    <property type="protein sequence ID" value="GBM21937.1"/>
    <property type="molecule type" value="Genomic_DNA"/>
</dbReference>
<reference evidence="1 2" key="1">
    <citation type="journal article" date="2019" name="Sci. Rep.">
        <title>Orb-weaving spider Araneus ventricosus genome elucidates the spidroin gene catalogue.</title>
        <authorList>
            <person name="Kono N."/>
            <person name="Nakamura H."/>
            <person name="Ohtoshi R."/>
            <person name="Moran D.A.P."/>
            <person name="Shinohara A."/>
            <person name="Yoshida Y."/>
            <person name="Fujiwara M."/>
            <person name="Mori M."/>
            <person name="Tomita M."/>
            <person name="Arakawa K."/>
        </authorList>
    </citation>
    <scope>NUCLEOTIDE SEQUENCE [LARGE SCALE GENOMIC DNA]</scope>
</reference>
<gene>
    <name evidence="1" type="ORF">AVEN_187938_1</name>
</gene>
<dbReference type="AlphaFoldDB" id="A0A4Y2DZW0"/>